<dbReference type="InterPro" id="IPR050821">
    <property type="entry name" value="Cytosolic_carboxypeptidase"/>
</dbReference>
<evidence type="ECO:0000259" key="4">
    <source>
        <dbReference type="PROSITE" id="PS52035"/>
    </source>
</evidence>
<dbReference type="Gene3D" id="3.40.630.10">
    <property type="entry name" value="Zn peptidases"/>
    <property type="match status" value="1"/>
</dbReference>
<dbReference type="GO" id="GO:0008270">
    <property type="term" value="F:zinc ion binding"/>
    <property type="evidence" value="ECO:0007669"/>
    <property type="project" value="InterPro"/>
</dbReference>
<accession>A0A1S5QNT4</accession>
<evidence type="ECO:0000256" key="1">
    <source>
        <dbReference type="ARBA" id="ARBA00001947"/>
    </source>
</evidence>
<comment type="similarity">
    <text evidence="2 3">Belongs to the peptidase M14 family.</text>
</comment>
<evidence type="ECO:0000256" key="2">
    <source>
        <dbReference type="ARBA" id="ARBA00005988"/>
    </source>
</evidence>
<comment type="cofactor">
    <cofactor evidence="1">
        <name>Zn(2+)</name>
        <dbReference type="ChEBI" id="CHEBI:29105"/>
    </cofactor>
</comment>
<dbReference type="AlphaFoldDB" id="A0A1S5QNT4"/>
<reference evidence="5" key="1">
    <citation type="submission" date="2015-04" db="EMBL/GenBank/DDBJ databases">
        <title>Proteases from Tityus serrulatus venom gland: venom proteases and peptide maturation.</title>
        <authorList>
            <person name="Carmo A.O."/>
            <person name="Martins A.P.V."/>
            <person name="Oliveira-Mendes B.B.R."/>
            <person name="Horta C.C.R."/>
            <person name="Dantas A.E."/>
            <person name="Kalapothakis E."/>
        </authorList>
    </citation>
    <scope>NUCLEOTIDE SEQUENCE</scope>
</reference>
<dbReference type="CDD" id="cd06908">
    <property type="entry name" value="M14_AGBL4_like"/>
    <property type="match status" value="1"/>
</dbReference>
<evidence type="ECO:0000313" key="5">
    <source>
        <dbReference type="EMBL" id="AMO02549.1"/>
    </source>
</evidence>
<dbReference type="PANTHER" id="PTHR12756">
    <property type="entry name" value="CYTOSOLIC CARBOXYPEPTIDASE"/>
    <property type="match status" value="1"/>
</dbReference>
<keyword evidence="5" id="KW-0121">Carboxypeptidase</keyword>
<dbReference type="GO" id="GO:0004181">
    <property type="term" value="F:metallocarboxypeptidase activity"/>
    <property type="evidence" value="ECO:0007669"/>
    <property type="project" value="InterPro"/>
</dbReference>
<feature type="active site" description="Proton donor/acceptor" evidence="3">
    <location>
        <position position="402"/>
    </location>
</feature>
<dbReference type="InterPro" id="IPR040626">
    <property type="entry name" value="Pepdidase_M14_N"/>
</dbReference>
<dbReference type="EMBL" id="KR068532">
    <property type="protein sequence ID" value="AMO02549.1"/>
    <property type="molecule type" value="mRNA"/>
</dbReference>
<dbReference type="GO" id="GO:0006508">
    <property type="term" value="P:proteolysis"/>
    <property type="evidence" value="ECO:0007669"/>
    <property type="project" value="InterPro"/>
</dbReference>
<dbReference type="Gene3D" id="2.60.40.3120">
    <property type="match status" value="1"/>
</dbReference>
<dbReference type="PANTHER" id="PTHR12756:SF9">
    <property type="entry name" value="CYTOSOLIC CARBOXYPEPTIDASE 6"/>
    <property type="match status" value="1"/>
</dbReference>
<protein>
    <submittedName>
        <fullName evidence="5">Cytosolic carboxypeptidase 2</fullName>
    </submittedName>
</protein>
<sequence>MADEASDSSSDSENTGEVKNVARLVMRPPGHSGKAKKGHLVFDASFEEGNLGKVDYVSEFEYDLYIRPDLANPRYRVWFNFTIENVRLEQRVVLTVVNISKIVYLFHEGFTPVVRSTSRPKWYKIPEKHVYYYKCPYHRNNYVLSFAFAFDREDDVYQFAFSYPYTYSRLQKYLEYLEKINMPFLTREEIGKSVQGRRLDMITIFDNKLLEESKWPVKKKRKIVIITARVHPGETPSSFVCQGLIDFLVSDHPVAHCLRERVMFKIIPMLNPDGVFVGNYRTSLLGTDLNRCWHETSPLAHPTLHATKKLVDRLMMKKDDEVDMYLDLHTHTSLLGTFVYGSTFDDVYRFQRHTLFPKHLGNWTDDFSVQNTIYNRDPSKSGTSRRFFTNMLPSKANCYTLEVSFYGYRSKQDPSKAVTAYTEDSYIKLGENIAWALLDYYVATGYISSGSVPPGIKVGKRGLVVESSRKVLNRK</sequence>
<dbReference type="Pfam" id="PF18027">
    <property type="entry name" value="Pepdidase_M14_N"/>
    <property type="match status" value="1"/>
</dbReference>
<name>A0A1S5QNT4_TITSE</name>
<dbReference type="SUPFAM" id="SSF53187">
    <property type="entry name" value="Zn-dependent exopeptidases"/>
    <property type="match status" value="1"/>
</dbReference>
<dbReference type="PROSITE" id="PS52035">
    <property type="entry name" value="PEPTIDASE_M14"/>
    <property type="match status" value="1"/>
</dbReference>
<organism evidence="5">
    <name type="scientific">Tityus serrulatus</name>
    <name type="common">Brazilian yellow scorpion</name>
    <dbReference type="NCBI Taxonomy" id="6887"/>
    <lineage>
        <taxon>Eukaryota</taxon>
        <taxon>Metazoa</taxon>
        <taxon>Ecdysozoa</taxon>
        <taxon>Arthropoda</taxon>
        <taxon>Chelicerata</taxon>
        <taxon>Arachnida</taxon>
        <taxon>Scorpiones</taxon>
        <taxon>Buthida</taxon>
        <taxon>Buthoidea</taxon>
        <taxon>Buthidae</taxon>
        <taxon>Tityus</taxon>
    </lineage>
</organism>
<dbReference type="SMART" id="SM00631">
    <property type="entry name" value="Zn_pept"/>
    <property type="match status" value="1"/>
</dbReference>
<dbReference type="Pfam" id="PF00246">
    <property type="entry name" value="Peptidase_M14"/>
    <property type="match status" value="1"/>
</dbReference>
<keyword evidence="5" id="KW-0645">Protease</keyword>
<proteinExistence type="evidence at transcript level"/>
<feature type="domain" description="Peptidase M14" evidence="4">
    <location>
        <begin position="163"/>
        <end position="441"/>
    </location>
</feature>
<evidence type="ECO:0000256" key="3">
    <source>
        <dbReference type="PROSITE-ProRule" id="PRU01379"/>
    </source>
</evidence>
<keyword evidence="5" id="KW-0378">Hydrolase</keyword>
<dbReference type="InterPro" id="IPR000834">
    <property type="entry name" value="Peptidase_M14"/>
</dbReference>